<dbReference type="EMBL" id="AACCXM010000009">
    <property type="protein sequence ID" value="EAK0469304.1"/>
    <property type="molecule type" value="Genomic_DNA"/>
</dbReference>
<name>A0A5L4H7W9_CAMFE</name>
<dbReference type="InterPro" id="IPR011146">
    <property type="entry name" value="HIT-like"/>
</dbReference>
<gene>
    <name evidence="8" type="ORF">AAH17_07280</name>
    <name evidence="9" type="ORF">AAH24_08045</name>
    <name evidence="6" type="ORF">BVH53_07445</name>
    <name evidence="7" type="ORF">CX802_05595</name>
</gene>
<feature type="active site" description="Tele-AMP-histidine intermediate" evidence="2">
    <location>
        <position position="125"/>
    </location>
</feature>
<dbReference type="InterPro" id="IPR039383">
    <property type="entry name" value="FHIT"/>
</dbReference>
<dbReference type="Proteomes" id="UP000535509">
    <property type="component" value="Unassembled WGS sequence"/>
</dbReference>
<protein>
    <submittedName>
        <fullName evidence="9">HIT domain-containing protein</fullName>
    </submittedName>
</protein>
<evidence type="ECO:0000256" key="4">
    <source>
        <dbReference type="PROSITE-ProRule" id="PRU00464"/>
    </source>
</evidence>
<dbReference type="SUPFAM" id="SSF54197">
    <property type="entry name" value="HIT-like"/>
    <property type="match status" value="1"/>
</dbReference>
<sequence length="168" mass="19364">MEHEFSPWRAEYFKTRKDDGVTDHSCVFCDIAENIQNDEENFVLFRAKNCFAVMNRYPYTLGEFMIIPYIHTDNIENLDKNIWSEMSDLVQLGVGVLKESLNANGVNIGMNLGSAAGAGIAEHIHYHLVPRWSRDTNFITTIAYTRVHGVPFLDQYHTLKKAFQKVFK</sequence>
<dbReference type="Pfam" id="PF01230">
    <property type="entry name" value="HIT"/>
    <property type="match status" value="1"/>
</dbReference>
<keyword evidence="1" id="KW-0547">Nucleotide-binding</keyword>
<feature type="domain" description="HIT" evidence="5">
    <location>
        <begin position="30"/>
        <end position="138"/>
    </location>
</feature>
<feature type="short sequence motif" description="Histidine triad motif" evidence="4">
    <location>
        <begin position="123"/>
        <end position="127"/>
    </location>
</feature>
<dbReference type="OMA" id="LHIVPRW"/>
<dbReference type="GeneID" id="61064486"/>
<dbReference type="PANTHER" id="PTHR42997:SF1">
    <property type="entry name" value="AP-4-A PHOSPHORYLASE"/>
    <property type="match status" value="1"/>
</dbReference>
<evidence type="ECO:0000313" key="7">
    <source>
        <dbReference type="EMBL" id="EAI8859307.1"/>
    </source>
</evidence>
<organism evidence="9">
    <name type="scientific">Campylobacter fetus</name>
    <dbReference type="NCBI Taxonomy" id="196"/>
    <lineage>
        <taxon>Bacteria</taxon>
        <taxon>Pseudomonadati</taxon>
        <taxon>Campylobacterota</taxon>
        <taxon>Epsilonproteobacteria</taxon>
        <taxon>Campylobacterales</taxon>
        <taxon>Campylobacteraceae</taxon>
        <taxon>Campylobacter</taxon>
    </lineage>
</organism>
<dbReference type="EMBL" id="AABTCC010000015">
    <property type="protein sequence ID" value="EAI8859307.1"/>
    <property type="molecule type" value="Genomic_DNA"/>
</dbReference>
<dbReference type="EMBL" id="AABQDW010000014">
    <property type="protein sequence ID" value="EAI5408527.1"/>
    <property type="molecule type" value="Genomic_DNA"/>
</dbReference>
<feature type="binding site" evidence="3">
    <location>
        <position position="127"/>
    </location>
    <ligand>
        <name>substrate</name>
    </ligand>
</feature>
<dbReference type="RefSeq" id="WP_011731890.1">
    <property type="nucleotide sequence ID" value="NZ_AABUZP020000050.1"/>
</dbReference>
<dbReference type="Gene3D" id="3.30.428.10">
    <property type="entry name" value="HIT-like"/>
    <property type="match status" value="1"/>
</dbReference>
<keyword evidence="10" id="KW-1185">Reference proteome</keyword>
<evidence type="ECO:0000256" key="3">
    <source>
        <dbReference type="PIRSR" id="PIRSR639383-2"/>
    </source>
</evidence>
<feature type="binding site" evidence="3">
    <location>
        <position position="55"/>
    </location>
    <ligand>
        <name>substrate</name>
    </ligand>
</feature>
<reference evidence="9 11" key="1">
    <citation type="submission" date="2018-05" db="EMBL/GenBank/DDBJ databases">
        <authorList>
            <consortium name="PulseNet: The National Subtyping Network for Foodborne Disease Surveillance"/>
            <person name="Tarr C.L."/>
            <person name="Trees E."/>
            <person name="Katz L.S."/>
            <person name="Carleton-Romer H.A."/>
            <person name="Stroika S."/>
            <person name="Kucerova Z."/>
            <person name="Roache K.F."/>
            <person name="Sabol A.L."/>
            <person name="Besser J."/>
            <person name="Gerner-Smidt P."/>
        </authorList>
    </citation>
    <scope>NUCLEOTIDE SEQUENCE</scope>
    <source>
        <strain evidence="8">2014D-0197</strain>
        <strain evidence="6 11">2016D-0221</strain>
        <strain evidence="9">D4313</strain>
        <strain evidence="7 10">PNUSAC001503</strain>
    </source>
</reference>
<dbReference type="PANTHER" id="PTHR42997">
    <property type="entry name" value="HIT FAMILY HYDROLASE"/>
    <property type="match status" value="1"/>
</dbReference>
<accession>A0A5L4H7W9</accession>
<dbReference type="PROSITE" id="PS51084">
    <property type="entry name" value="HIT_2"/>
    <property type="match status" value="1"/>
</dbReference>
<dbReference type="GO" id="GO:0000166">
    <property type="term" value="F:nucleotide binding"/>
    <property type="evidence" value="ECO:0007669"/>
    <property type="project" value="UniProtKB-KW"/>
</dbReference>
<dbReference type="GO" id="GO:0003824">
    <property type="term" value="F:catalytic activity"/>
    <property type="evidence" value="ECO:0007669"/>
    <property type="project" value="InterPro"/>
</dbReference>
<dbReference type="Proteomes" id="UP000557842">
    <property type="component" value="Unassembled WGS sequence"/>
</dbReference>
<dbReference type="InterPro" id="IPR052908">
    <property type="entry name" value="AP-4-A_phosphorylase"/>
</dbReference>
<dbReference type="CDD" id="cd01275">
    <property type="entry name" value="FHIT"/>
    <property type="match status" value="1"/>
</dbReference>
<evidence type="ECO:0000313" key="8">
    <source>
        <dbReference type="EMBL" id="EAK0453452.1"/>
    </source>
</evidence>
<comment type="caution">
    <text evidence="9">The sequence shown here is derived from an EMBL/GenBank/DDBJ whole genome shotgun (WGS) entry which is preliminary data.</text>
</comment>
<evidence type="ECO:0000259" key="5">
    <source>
        <dbReference type="PROSITE" id="PS51084"/>
    </source>
</evidence>
<dbReference type="AlphaFoldDB" id="A0A5L4H7W9"/>
<evidence type="ECO:0000313" key="9">
    <source>
        <dbReference type="EMBL" id="EAK0469304.1"/>
    </source>
</evidence>
<evidence type="ECO:0000313" key="11">
    <source>
        <dbReference type="Proteomes" id="UP000557842"/>
    </source>
</evidence>
<dbReference type="EMBL" id="AACCXK010000013">
    <property type="protein sequence ID" value="EAK0453452.1"/>
    <property type="molecule type" value="Genomic_DNA"/>
</dbReference>
<dbReference type="InterPro" id="IPR036265">
    <property type="entry name" value="HIT-like_sf"/>
</dbReference>
<evidence type="ECO:0000256" key="2">
    <source>
        <dbReference type="PIRSR" id="PIRSR639383-1"/>
    </source>
</evidence>
<proteinExistence type="predicted"/>
<evidence type="ECO:0000256" key="1">
    <source>
        <dbReference type="ARBA" id="ARBA00022741"/>
    </source>
</evidence>
<evidence type="ECO:0000313" key="10">
    <source>
        <dbReference type="Proteomes" id="UP000535509"/>
    </source>
</evidence>
<evidence type="ECO:0000313" key="6">
    <source>
        <dbReference type="EMBL" id="EAI5408527.1"/>
    </source>
</evidence>